<keyword evidence="2" id="KW-0812">Transmembrane</keyword>
<keyword evidence="2" id="KW-1133">Transmembrane helix</keyword>
<feature type="transmembrane region" description="Helical" evidence="2">
    <location>
        <begin position="418"/>
        <end position="437"/>
    </location>
</feature>
<feature type="region of interest" description="Disordered" evidence="1">
    <location>
        <begin position="292"/>
        <end position="335"/>
    </location>
</feature>
<keyword evidence="2" id="KW-0472">Membrane</keyword>
<dbReference type="SUPFAM" id="SSF49354">
    <property type="entry name" value="PapD-like"/>
    <property type="match status" value="1"/>
</dbReference>
<dbReference type="Proteomes" id="UP001054837">
    <property type="component" value="Unassembled WGS sequence"/>
</dbReference>
<dbReference type="AlphaFoldDB" id="A0AAV4MV78"/>
<accession>A0AAV4MV78</accession>
<feature type="compositionally biased region" description="Basic and acidic residues" evidence="1">
    <location>
        <begin position="239"/>
        <end position="248"/>
    </location>
</feature>
<dbReference type="EMBL" id="BPLQ01000920">
    <property type="protein sequence ID" value="GIX76351.1"/>
    <property type="molecule type" value="Genomic_DNA"/>
</dbReference>
<organism evidence="3 4">
    <name type="scientific">Caerostris darwini</name>
    <dbReference type="NCBI Taxonomy" id="1538125"/>
    <lineage>
        <taxon>Eukaryota</taxon>
        <taxon>Metazoa</taxon>
        <taxon>Ecdysozoa</taxon>
        <taxon>Arthropoda</taxon>
        <taxon>Chelicerata</taxon>
        <taxon>Arachnida</taxon>
        <taxon>Araneae</taxon>
        <taxon>Araneomorphae</taxon>
        <taxon>Entelegynae</taxon>
        <taxon>Araneoidea</taxon>
        <taxon>Araneidae</taxon>
        <taxon>Caerostris</taxon>
    </lineage>
</organism>
<feature type="compositionally biased region" description="Polar residues" evidence="1">
    <location>
        <begin position="317"/>
        <end position="335"/>
    </location>
</feature>
<evidence type="ECO:0000313" key="3">
    <source>
        <dbReference type="EMBL" id="GIX76351.1"/>
    </source>
</evidence>
<feature type="compositionally biased region" description="Basic and acidic residues" evidence="1">
    <location>
        <begin position="299"/>
        <end position="316"/>
    </location>
</feature>
<gene>
    <name evidence="3" type="primary">AVEN_266294_1</name>
    <name evidence="3" type="ORF">CDAR_418781</name>
</gene>
<name>A0AAV4MV78_9ARAC</name>
<sequence length="459" mass="51942">MAKQGGRHKRPESGKGISFSVNPCCFNLAESGEEGSSFDISNKNSYPLYFKLLTTNAFSMCFQPRKGRVEPHSKGVGAMGIILNARFVDRSNVFVVTITGYHVQSTKPIGLQQKVAIMTSHLPLDEWPDDQYYQPISQEEIQDSCAKSRSNKKEHKTDAQFESCNCYRERSKKQQNEKTSSCCFQNPDRCLTRHSSKKSKNSEEESPCVQQKCYECGLNDHGNKRELDNGFQEEQDTQQFRRHDKNNSKMIKEENLNLSIICHCEDCSSFNKTLMSSSESFPIIAEKEFGSGRRKGKRYKESPEITRDYRERKRMQESSSEDSVTNAGQNMDTNKMSRINSEGIHIFNEDKEKLSPHKYVIDDSGEVYHDSSSSSSLATSEAVSDKSYGSQVLKGILSRCNLILNKCNDISHLMHANFLLVLSLAILLAGGATYYLIVSQEKSSHCDCHPWLSHHFSSG</sequence>
<keyword evidence="4" id="KW-1185">Reference proteome</keyword>
<comment type="caution">
    <text evidence="3">The sequence shown here is derived from an EMBL/GenBank/DDBJ whole genome shotgun (WGS) entry which is preliminary data.</text>
</comment>
<evidence type="ECO:0000313" key="4">
    <source>
        <dbReference type="Proteomes" id="UP001054837"/>
    </source>
</evidence>
<feature type="region of interest" description="Disordered" evidence="1">
    <location>
        <begin position="225"/>
        <end position="248"/>
    </location>
</feature>
<dbReference type="InterPro" id="IPR008962">
    <property type="entry name" value="PapD-like_sf"/>
</dbReference>
<proteinExistence type="predicted"/>
<evidence type="ECO:0000256" key="1">
    <source>
        <dbReference type="SAM" id="MobiDB-lite"/>
    </source>
</evidence>
<evidence type="ECO:0000256" key="2">
    <source>
        <dbReference type="SAM" id="Phobius"/>
    </source>
</evidence>
<protein>
    <submittedName>
        <fullName evidence="3">MSP domain-containing protein</fullName>
    </submittedName>
</protein>
<reference evidence="3 4" key="1">
    <citation type="submission" date="2021-06" db="EMBL/GenBank/DDBJ databases">
        <title>Caerostris darwini draft genome.</title>
        <authorList>
            <person name="Kono N."/>
            <person name="Arakawa K."/>
        </authorList>
    </citation>
    <scope>NUCLEOTIDE SEQUENCE [LARGE SCALE GENOMIC DNA]</scope>
</reference>